<dbReference type="NCBIfam" id="TIGR01484">
    <property type="entry name" value="HAD-SF-IIB"/>
    <property type="match status" value="1"/>
</dbReference>
<protein>
    <submittedName>
        <fullName evidence="1">Cof-type HAD-IIB family hydrolase</fullName>
    </submittedName>
</protein>
<sequence>MIKALFFDIDGTLVSFRTHSVPKPTVEALAEARRRGVRIFISTGRPKPLINNLDPIESLIDGYITVNGAICTVGSETVSRNPIDPKDVEVILHAADRMDVPSLIVGEDRAIVHNHKPIVDRIFGGMLAITGIDRTTTTDQMLEAPIYQMTPFFDTDQEAEVARLLRHSESTRWCEYFSDVISADADKGRGMEIIAGHVGIALDECMAFGDGGNDISILKKAGTGVAMGNAGDEVKAAADYVTEHIDNEGVAKALRHFGVIA</sequence>
<dbReference type="PANTHER" id="PTHR10000">
    <property type="entry name" value="PHOSPHOSERINE PHOSPHATASE"/>
    <property type="match status" value="1"/>
</dbReference>
<reference evidence="1" key="2">
    <citation type="submission" date="2021-04" db="EMBL/GenBank/DDBJ databases">
        <authorList>
            <person name="Gilroy R."/>
        </authorList>
    </citation>
    <scope>NUCLEOTIDE SEQUENCE</scope>
    <source>
        <strain evidence="1">Gambia16-554</strain>
    </source>
</reference>
<dbReference type="GO" id="GO:0000287">
    <property type="term" value="F:magnesium ion binding"/>
    <property type="evidence" value="ECO:0007669"/>
    <property type="project" value="TreeGrafter"/>
</dbReference>
<comment type="caution">
    <text evidence="1">The sequence shown here is derived from an EMBL/GenBank/DDBJ whole genome shotgun (WGS) entry which is preliminary data.</text>
</comment>
<accession>A0A9D2GRP1</accession>
<dbReference type="InterPro" id="IPR036412">
    <property type="entry name" value="HAD-like_sf"/>
</dbReference>
<dbReference type="SFLD" id="SFLDS00003">
    <property type="entry name" value="Haloacid_Dehalogenase"/>
    <property type="match status" value="1"/>
</dbReference>
<dbReference type="PROSITE" id="PS01229">
    <property type="entry name" value="COF_2"/>
    <property type="match status" value="1"/>
</dbReference>
<dbReference type="InterPro" id="IPR006379">
    <property type="entry name" value="HAD-SF_hydro_IIB"/>
</dbReference>
<dbReference type="Gene3D" id="3.30.1240.10">
    <property type="match status" value="1"/>
</dbReference>
<dbReference type="SFLD" id="SFLDG01144">
    <property type="entry name" value="C2.B.4:_PGP_Like"/>
    <property type="match status" value="1"/>
</dbReference>
<dbReference type="PANTHER" id="PTHR10000:SF25">
    <property type="entry name" value="PHOSPHATASE YKRA-RELATED"/>
    <property type="match status" value="1"/>
</dbReference>
<dbReference type="Pfam" id="PF08282">
    <property type="entry name" value="Hydrolase_3"/>
    <property type="match status" value="1"/>
</dbReference>
<dbReference type="Proteomes" id="UP000824115">
    <property type="component" value="Unassembled WGS sequence"/>
</dbReference>
<proteinExistence type="predicted"/>
<dbReference type="SUPFAM" id="SSF56784">
    <property type="entry name" value="HAD-like"/>
    <property type="match status" value="1"/>
</dbReference>
<gene>
    <name evidence="1" type="ORF">IAC04_06655</name>
</gene>
<dbReference type="InterPro" id="IPR000150">
    <property type="entry name" value="Cof"/>
</dbReference>
<dbReference type="InterPro" id="IPR023214">
    <property type="entry name" value="HAD_sf"/>
</dbReference>
<dbReference type="AlphaFoldDB" id="A0A9D2GRP1"/>
<reference evidence="1" key="1">
    <citation type="journal article" date="2021" name="PeerJ">
        <title>Extensive microbial diversity within the chicken gut microbiome revealed by metagenomics and culture.</title>
        <authorList>
            <person name="Gilroy R."/>
            <person name="Ravi A."/>
            <person name="Getino M."/>
            <person name="Pursley I."/>
            <person name="Horton D.L."/>
            <person name="Alikhan N.F."/>
            <person name="Baker D."/>
            <person name="Gharbi K."/>
            <person name="Hall N."/>
            <person name="Watson M."/>
            <person name="Adriaenssens E.M."/>
            <person name="Foster-Nyarko E."/>
            <person name="Jarju S."/>
            <person name="Secka A."/>
            <person name="Antonio M."/>
            <person name="Oren A."/>
            <person name="Chaudhuri R.R."/>
            <person name="La Ragione R."/>
            <person name="Hildebrand F."/>
            <person name="Pallen M.J."/>
        </authorList>
    </citation>
    <scope>NUCLEOTIDE SEQUENCE</scope>
    <source>
        <strain evidence="1">Gambia16-554</strain>
    </source>
</reference>
<dbReference type="GO" id="GO:0005829">
    <property type="term" value="C:cytosol"/>
    <property type="evidence" value="ECO:0007669"/>
    <property type="project" value="TreeGrafter"/>
</dbReference>
<dbReference type="GO" id="GO:0016791">
    <property type="term" value="F:phosphatase activity"/>
    <property type="evidence" value="ECO:0007669"/>
    <property type="project" value="TreeGrafter"/>
</dbReference>
<keyword evidence="1" id="KW-0378">Hydrolase</keyword>
<evidence type="ECO:0000313" key="2">
    <source>
        <dbReference type="Proteomes" id="UP000824115"/>
    </source>
</evidence>
<dbReference type="EMBL" id="DXAW01000113">
    <property type="protein sequence ID" value="HIZ86153.1"/>
    <property type="molecule type" value="Genomic_DNA"/>
</dbReference>
<dbReference type="SFLD" id="SFLDG01140">
    <property type="entry name" value="C2.B:_Phosphomannomutase_and_P"/>
    <property type="match status" value="1"/>
</dbReference>
<dbReference type="PROSITE" id="PS01228">
    <property type="entry name" value="COF_1"/>
    <property type="match status" value="1"/>
</dbReference>
<evidence type="ECO:0000313" key="1">
    <source>
        <dbReference type="EMBL" id="HIZ86153.1"/>
    </source>
</evidence>
<dbReference type="Gene3D" id="3.40.50.1000">
    <property type="entry name" value="HAD superfamily/HAD-like"/>
    <property type="match status" value="1"/>
</dbReference>
<organism evidence="1 2">
    <name type="scientific">Candidatus Coprenecus stercoravium</name>
    <dbReference type="NCBI Taxonomy" id="2840735"/>
    <lineage>
        <taxon>Bacteria</taxon>
        <taxon>Pseudomonadati</taxon>
        <taxon>Bacteroidota</taxon>
        <taxon>Bacteroidia</taxon>
        <taxon>Bacteroidales</taxon>
        <taxon>Rikenellaceae</taxon>
        <taxon>Rikenellaceae incertae sedis</taxon>
        <taxon>Candidatus Coprenecus</taxon>
    </lineage>
</organism>
<dbReference type="NCBIfam" id="TIGR00099">
    <property type="entry name" value="Cof-subfamily"/>
    <property type="match status" value="1"/>
</dbReference>
<name>A0A9D2GRP1_9BACT</name>